<name>A0A941EKX2_9ACTN</name>
<keyword evidence="6 7" id="KW-0472">Membrane</keyword>
<feature type="transmembrane region" description="Helical" evidence="7">
    <location>
        <begin position="150"/>
        <end position="170"/>
    </location>
</feature>
<evidence type="ECO:0000256" key="2">
    <source>
        <dbReference type="ARBA" id="ARBA00022448"/>
    </source>
</evidence>
<dbReference type="InterPro" id="IPR036259">
    <property type="entry name" value="MFS_trans_sf"/>
</dbReference>
<evidence type="ECO:0000313" key="9">
    <source>
        <dbReference type="EMBL" id="MBR7833221.1"/>
    </source>
</evidence>
<gene>
    <name evidence="9" type="ORF">KDL01_08090</name>
</gene>
<organism evidence="9 10">
    <name type="scientific">Actinospica durhamensis</name>
    <dbReference type="NCBI Taxonomy" id="1508375"/>
    <lineage>
        <taxon>Bacteria</taxon>
        <taxon>Bacillati</taxon>
        <taxon>Actinomycetota</taxon>
        <taxon>Actinomycetes</taxon>
        <taxon>Catenulisporales</taxon>
        <taxon>Actinospicaceae</taxon>
        <taxon>Actinospica</taxon>
    </lineage>
</organism>
<evidence type="ECO:0000256" key="6">
    <source>
        <dbReference type="ARBA" id="ARBA00023136"/>
    </source>
</evidence>
<dbReference type="RefSeq" id="WP_212527744.1">
    <property type="nucleotide sequence ID" value="NZ_JAGSOG010000025.1"/>
</dbReference>
<dbReference type="GO" id="GO:0005886">
    <property type="term" value="C:plasma membrane"/>
    <property type="evidence" value="ECO:0007669"/>
    <property type="project" value="UniProtKB-SubCell"/>
</dbReference>
<dbReference type="Pfam" id="PF05977">
    <property type="entry name" value="MFS_3"/>
    <property type="match status" value="1"/>
</dbReference>
<evidence type="ECO:0000256" key="3">
    <source>
        <dbReference type="ARBA" id="ARBA00022475"/>
    </source>
</evidence>
<dbReference type="AlphaFoldDB" id="A0A941EKX2"/>
<feature type="transmembrane region" description="Helical" evidence="7">
    <location>
        <begin position="101"/>
        <end position="119"/>
    </location>
</feature>
<evidence type="ECO:0000256" key="5">
    <source>
        <dbReference type="ARBA" id="ARBA00022989"/>
    </source>
</evidence>
<protein>
    <submittedName>
        <fullName evidence="9">MFS transporter</fullName>
    </submittedName>
</protein>
<feature type="transmembrane region" description="Helical" evidence="7">
    <location>
        <begin position="44"/>
        <end position="65"/>
    </location>
</feature>
<keyword evidence="3" id="KW-1003">Cell membrane</keyword>
<feature type="transmembrane region" description="Helical" evidence="7">
    <location>
        <begin position="371"/>
        <end position="389"/>
    </location>
</feature>
<sequence length="411" mass="43081">MRIVSSLRHRNARLYFFGQLVSVMGTWMQTVAQSFLVLDLTHSGTVLGLATAARFVPILLFGPAGGLFADRRDKRRILYVTQALSGLLAAALAILTGTHTIRIWSVVLLAVALGFVNVFDNPARQSFITEMVPAEDLANAVTLNSVAMNLARVFGAALGGILVAGLGLAMCFAFNAVSFAAVLVSLAAMNSAALYPSRPVKARKGQIRAGLTYVRGTPELLVPLLMVGLVGMLAWEFPVTLPLMASRIFHGGAGTYGLMTSVMGAGAVVGGLVSAARTKLRARALCVAAIGWGIAITVAAIAPSLWSELVVLVFVGYGSITFNSYAKTTLQLAALPEMRGRVMALWALAWQGSTPIGGPLVGWIAQAADPRWALVAGGVPTLLCGILALPTLTRIDRKAAAATLTLERAAA</sequence>
<dbReference type="PROSITE" id="PS50850">
    <property type="entry name" value="MFS"/>
    <property type="match status" value="1"/>
</dbReference>
<feature type="transmembrane region" description="Helical" evidence="7">
    <location>
        <begin position="255"/>
        <end position="275"/>
    </location>
</feature>
<dbReference type="PANTHER" id="PTHR23513">
    <property type="entry name" value="INTEGRAL MEMBRANE EFFLUX PROTEIN-RELATED"/>
    <property type="match status" value="1"/>
</dbReference>
<dbReference type="EMBL" id="JAGSOG010000025">
    <property type="protein sequence ID" value="MBR7833221.1"/>
    <property type="molecule type" value="Genomic_DNA"/>
</dbReference>
<evidence type="ECO:0000313" key="10">
    <source>
        <dbReference type="Proteomes" id="UP000675781"/>
    </source>
</evidence>
<evidence type="ECO:0000256" key="1">
    <source>
        <dbReference type="ARBA" id="ARBA00004651"/>
    </source>
</evidence>
<dbReference type="InterPro" id="IPR010290">
    <property type="entry name" value="TM_effector"/>
</dbReference>
<evidence type="ECO:0000259" key="8">
    <source>
        <dbReference type="PROSITE" id="PS50850"/>
    </source>
</evidence>
<comment type="caution">
    <text evidence="9">The sequence shown here is derived from an EMBL/GenBank/DDBJ whole genome shotgun (WGS) entry which is preliminary data.</text>
</comment>
<dbReference type="SUPFAM" id="SSF103473">
    <property type="entry name" value="MFS general substrate transporter"/>
    <property type="match status" value="1"/>
</dbReference>
<dbReference type="Proteomes" id="UP000675781">
    <property type="component" value="Unassembled WGS sequence"/>
</dbReference>
<accession>A0A941EKX2</accession>
<keyword evidence="5 7" id="KW-1133">Transmembrane helix</keyword>
<feature type="transmembrane region" description="Helical" evidence="7">
    <location>
        <begin position="77"/>
        <end position="95"/>
    </location>
</feature>
<feature type="transmembrane region" description="Helical" evidence="7">
    <location>
        <begin position="282"/>
        <end position="303"/>
    </location>
</feature>
<proteinExistence type="predicted"/>
<keyword evidence="2" id="KW-0813">Transport</keyword>
<evidence type="ECO:0000256" key="7">
    <source>
        <dbReference type="SAM" id="Phobius"/>
    </source>
</evidence>
<feature type="transmembrane region" description="Helical" evidence="7">
    <location>
        <begin position="342"/>
        <end position="365"/>
    </location>
</feature>
<feature type="transmembrane region" description="Helical" evidence="7">
    <location>
        <begin position="216"/>
        <end position="235"/>
    </location>
</feature>
<comment type="subcellular location">
    <subcellularLocation>
        <location evidence="1">Cell membrane</location>
        <topology evidence="1">Multi-pass membrane protein</topology>
    </subcellularLocation>
</comment>
<feature type="transmembrane region" description="Helical" evidence="7">
    <location>
        <begin position="176"/>
        <end position="195"/>
    </location>
</feature>
<keyword evidence="4 7" id="KW-0812">Transmembrane</keyword>
<reference evidence="9" key="1">
    <citation type="submission" date="2021-04" db="EMBL/GenBank/DDBJ databases">
        <title>Genome based classification of Actinospica acidithermotolerans sp. nov., an actinobacterium isolated from an Indonesian hot spring.</title>
        <authorList>
            <person name="Kusuma A.B."/>
            <person name="Putra K.E."/>
            <person name="Nafisah S."/>
            <person name="Loh J."/>
            <person name="Nouioui I."/>
            <person name="Goodfellow M."/>
        </authorList>
    </citation>
    <scope>NUCLEOTIDE SEQUENCE</scope>
    <source>
        <strain evidence="9">CSCA 57</strain>
    </source>
</reference>
<dbReference type="CDD" id="cd06173">
    <property type="entry name" value="MFS_MefA_like"/>
    <property type="match status" value="1"/>
</dbReference>
<feature type="transmembrane region" description="Helical" evidence="7">
    <location>
        <begin position="309"/>
        <end position="330"/>
    </location>
</feature>
<evidence type="ECO:0000256" key="4">
    <source>
        <dbReference type="ARBA" id="ARBA00022692"/>
    </source>
</evidence>
<dbReference type="InterPro" id="IPR020846">
    <property type="entry name" value="MFS_dom"/>
</dbReference>
<feature type="transmembrane region" description="Helical" evidence="7">
    <location>
        <begin position="12"/>
        <end position="32"/>
    </location>
</feature>
<keyword evidence="10" id="KW-1185">Reference proteome</keyword>
<dbReference type="PRINTS" id="PR01988">
    <property type="entry name" value="EXPORTERBACE"/>
</dbReference>
<dbReference type="PANTHER" id="PTHR23513:SF11">
    <property type="entry name" value="STAPHYLOFERRIN A TRANSPORTER"/>
    <property type="match status" value="1"/>
</dbReference>
<dbReference type="Gene3D" id="1.20.1250.20">
    <property type="entry name" value="MFS general substrate transporter like domains"/>
    <property type="match status" value="1"/>
</dbReference>
<feature type="domain" description="Major facilitator superfamily (MFS) profile" evidence="8">
    <location>
        <begin position="11"/>
        <end position="396"/>
    </location>
</feature>
<dbReference type="GO" id="GO:0022857">
    <property type="term" value="F:transmembrane transporter activity"/>
    <property type="evidence" value="ECO:0007669"/>
    <property type="project" value="InterPro"/>
</dbReference>
<dbReference type="InterPro" id="IPR022324">
    <property type="entry name" value="Bacilysin_exporter_BacE_put"/>
</dbReference>